<dbReference type="SUPFAM" id="SSF55073">
    <property type="entry name" value="Nucleotide cyclase"/>
    <property type="match status" value="1"/>
</dbReference>
<gene>
    <name evidence="4" type="ORF">SAMN04488518_111147</name>
</gene>
<evidence type="ECO:0000313" key="5">
    <source>
        <dbReference type="Proteomes" id="UP000199598"/>
    </source>
</evidence>
<dbReference type="CDD" id="cd07302">
    <property type="entry name" value="CHD"/>
    <property type="match status" value="1"/>
</dbReference>
<sequence>MAVGSGPENSDPSKKRGSEKKPDVDLSEKFHGISYQKKAEPNFYQQLKRGVLGPKAPEGDLPLRVRSEVARQEAASERLIGIVQLGVIIFFAVLYALAPRAEGTMGFNFVPIAFSCYLVFTLIRIYVSFRTILPVWYLVLSIMADVALLVGLIFSFHIQYAQHPTFYLKAPTLMYLFLFIALRALRFDPRYVILTGVFGALGWLGLVFYALTYQGGSTLITRNYIEYLTGEAVLIGAELDKLIIILSVTALLALSIFRARRTFFSAIRQKNAVKDLSRFFTPEVASSIVESESRLMAGTGEIRDVAILLVDIRSFTKTAAKLPPETTMRVLSLYQKKAAKAILGEGGKIDKFLGDGILATFGAVSDSETYAADALRAGVELAHILEEECADLEAAGWPTKFEVGVGVAAGPVSVGVVGVRDRLEFTVIGDAVNRAAKLEAANKVQGTRFLTDGASYSMALRQGYKGNMIDLKSECVAGINGKVDLVALA</sequence>
<feature type="domain" description="Guanylate cyclase" evidence="3">
    <location>
        <begin position="306"/>
        <end position="439"/>
    </location>
</feature>
<feature type="transmembrane region" description="Helical" evidence="2">
    <location>
        <begin position="79"/>
        <end position="98"/>
    </location>
</feature>
<dbReference type="InterPro" id="IPR001054">
    <property type="entry name" value="A/G_cyclase"/>
</dbReference>
<dbReference type="EMBL" id="FOSK01000011">
    <property type="protein sequence ID" value="SFK91539.1"/>
    <property type="molecule type" value="Genomic_DNA"/>
</dbReference>
<dbReference type="Proteomes" id="UP000199598">
    <property type="component" value="Unassembled WGS sequence"/>
</dbReference>
<organism evidence="4 5">
    <name type="scientific">Pseudovibrio ascidiaceicola</name>
    <dbReference type="NCBI Taxonomy" id="285279"/>
    <lineage>
        <taxon>Bacteria</taxon>
        <taxon>Pseudomonadati</taxon>
        <taxon>Pseudomonadota</taxon>
        <taxon>Alphaproteobacteria</taxon>
        <taxon>Hyphomicrobiales</taxon>
        <taxon>Stappiaceae</taxon>
        <taxon>Pseudovibrio</taxon>
    </lineage>
</organism>
<proteinExistence type="predicted"/>
<feature type="transmembrane region" description="Helical" evidence="2">
    <location>
        <begin position="135"/>
        <end position="160"/>
    </location>
</feature>
<evidence type="ECO:0000256" key="1">
    <source>
        <dbReference type="SAM" id="MobiDB-lite"/>
    </source>
</evidence>
<evidence type="ECO:0000256" key="2">
    <source>
        <dbReference type="SAM" id="Phobius"/>
    </source>
</evidence>
<dbReference type="Pfam" id="PF00211">
    <property type="entry name" value="Guanylate_cyc"/>
    <property type="match status" value="1"/>
</dbReference>
<feature type="transmembrane region" description="Helical" evidence="2">
    <location>
        <begin position="104"/>
        <end position="123"/>
    </location>
</feature>
<feature type="compositionally biased region" description="Basic and acidic residues" evidence="1">
    <location>
        <begin position="11"/>
        <end position="28"/>
    </location>
</feature>
<dbReference type="InterPro" id="IPR029787">
    <property type="entry name" value="Nucleotide_cyclase"/>
</dbReference>
<dbReference type="Gene3D" id="3.30.70.1230">
    <property type="entry name" value="Nucleotide cyclase"/>
    <property type="match status" value="1"/>
</dbReference>
<dbReference type="PROSITE" id="PS50125">
    <property type="entry name" value="GUANYLATE_CYCLASE_2"/>
    <property type="match status" value="1"/>
</dbReference>
<name>A0A1I4DF58_9HYPH</name>
<keyword evidence="2" id="KW-1133">Transmembrane helix</keyword>
<feature type="transmembrane region" description="Helical" evidence="2">
    <location>
        <begin position="242"/>
        <end position="259"/>
    </location>
</feature>
<keyword evidence="2" id="KW-0472">Membrane</keyword>
<accession>A0A1I4DF58</accession>
<evidence type="ECO:0000259" key="3">
    <source>
        <dbReference type="PROSITE" id="PS50125"/>
    </source>
</evidence>
<dbReference type="InterPro" id="IPR050697">
    <property type="entry name" value="Adenylyl/Guanylyl_Cyclase_3/4"/>
</dbReference>
<reference evidence="4 5" key="1">
    <citation type="submission" date="2016-10" db="EMBL/GenBank/DDBJ databases">
        <authorList>
            <person name="Varghese N."/>
            <person name="Submissions S."/>
        </authorList>
    </citation>
    <scope>NUCLEOTIDE SEQUENCE [LARGE SCALE GENOMIC DNA]</scope>
    <source>
        <strain evidence="4 5">DSM 16392</strain>
    </source>
</reference>
<keyword evidence="2" id="KW-0812">Transmembrane</keyword>
<keyword evidence="5" id="KW-1185">Reference proteome</keyword>
<protein>
    <submittedName>
        <fullName evidence="4">Adenylate cyclase</fullName>
    </submittedName>
</protein>
<dbReference type="SMART" id="SM00044">
    <property type="entry name" value="CYCc"/>
    <property type="match status" value="1"/>
</dbReference>
<dbReference type="PANTHER" id="PTHR43081">
    <property type="entry name" value="ADENYLATE CYCLASE, TERMINAL-DIFFERENTIATION SPECIFIC-RELATED"/>
    <property type="match status" value="1"/>
</dbReference>
<feature type="transmembrane region" description="Helical" evidence="2">
    <location>
        <begin position="192"/>
        <end position="211"/>
    </location>
</feature>
<dbReference type="PANTHER" id="PTHR43081:SF1">
    <property type="entry name" value="ADENYLATE CYCLASE, TERMINAL-DIFFERENTIATION SPECIFIC"/>
    <property type="match status" value="1"/>
</dbReference>
<comment type="caution">
    <text evidence="4">The sequence shown here is derived from an EMBL/GenBank/DDBJ whole genome shotgun (WGS) entry which is preliminary data.</text>
</comment>
<evidence type="ECO:0000313" key="4">
    <source>
        <dbReference type="EMBL" id="SFK91539.1"/>
    </source>
</evidence>
<feature type="region of interest" description="Disordered" evidence="1">
    <location>
        <begin position="1"/>
        <end position="28"/>
    </location>
</feature>
<feature type="transmembrane region" description="Helical" evidence="2">
    <location>
        <begin position="166"/>
        <end position="185"/>
    </location>
</feature>
<dbReference type="RefSeq" id="WP_093522113.1">
    <property type="nucleotide sequence ID" value="NZ_FOSK01000011.1"/>
</dbReference>